<proteinExistence type="predicted"/>
<feature type="region of interest" description="Disordered" evidence="1">
    <location>
        <begin position="651"/>
        <end position="670"/>
    </location>
</feature>
<protein>
    <submittedName>
        <fullName evidence="4">Putative RNA-directed DNA polymerase from transposon BS</fullName>
        <ecNumber evidence="4">2.7.7.49</ecNumber>
    </submittedName>
</protein>
<dbReference type="Pfam" id="PF00078">
    <property type="entry name" value="RVT_1"/>
    <property type="match status" value="1"/>
</dbReference>
<evidence type="ECO:0000259" key="2">
    <source>
        <dbReference type="PROSITE" id="PS50878"/>
    </source>
</evidence>
<accession>M5BXW6</accession>
<dbReference type="InterPro" id="IPR043502">
    <property type="entry name" value="DNA/RNA_pol_sf"/>
</dbReference>
<gene>
    <name evidence="4" type="ORF">BN14_06078</name>
</gene>
<keyword evidence="4" id="KW-0808">Transferase</keyword>
<dbReference type="EMBL" id="CAOJ01009149">
    <property type="protein sequence ID" value="CCO32026.1"/>
    <property type="molecule type" value="Genomic_DNA"/>
</dbReference>
<evidence type="ECO:0000313" key="4">
    <source>
        <dbReference type="EMBL" id="CCO32026.1"/>
    </source>
</evidence>
<dbReference type="PANTHER" id="PTHR33481">
    <property type="entry name" value="REVERSE TRANSCRIPTASE"/>
    <property type="match status" value="1"/>
</dbReference>
<dbReference type="Gene3D" id="3.30.420.10">
    <property type="entry name" value="Ribonuclease H-like superfamily/Ribonuclease H"/>
    <property type="match status" value="1"/>
</dbReference>
<dbReference type="InterPro" id="IPR002156">
    <property type="entry name" value="RNaseH_domain"/>
</dbReference>
<dbReference type="EC" id="2.7.7.49" evidence="4"/>
<dbReference type="PANTHER" id="PTHR33481:SF1">
    <property type="entry name" value="ENDONUCLEASE_EXONUCLEASE_PHOSPHATASE DOMAIN-CONTAINING PROTEIN-RELATED"/>
    <property type="match status" value="1"/>
</dbReference>
<feature type="domain" description="Reverse transcriptase" evidence="2">
    <location>
        <begin position="237"/>
        <end position="515"/>
    </location>
</feature>
<dbReference type="AlphaFoldDB" id="M5BXW6"/>
<keyword evidence="4" id="KW-0548">Nucleotidyltransferase</keyword>
<dbReference type="PROSITE" id="PS50878">
    <property type="entry name" value="RT_POL"/>
    <property type="match status" value="1"/>
</dbReference>
<dbReference type="PROSITE" id="PS50879">
    <property type="entry name" value="RNASE_H_1"/>
    <property type="match status" value="1"/>
</dbReference>
<organism evidence="4 5">
    <name type="scientific">Thanatephorus cucumeris (strain AG1-IB / isolate 7/3/14)</name>
    <name type="common">Lettuce bottom rot fungus</name>
    <name type="synonym">Rhizoctonia solani</name>
    <dbReference type="NCBI Taxonomy" id="1108050"/>
    <lineage>
        <taxon>Eukaryota</taxon>
        <taxon>Fungi</taxon>
        <taxon>Dikarya</taxon>
        <taxon>Basidiomycota</taxon>
        <taxon>Agaricomycotina</taxon>
        <taxon>Agaricomycetes</taxon>
        <taxon>Cantharellales</taxon>
        <taxon>Ceratobasidiaceae</taxon>
        <taxon>Rhizoctonia</taxon>
        <taxon>Rhizoctonia solani AG-1</taxon>
    </lineage>
</organism>
<dbReference type="InterPro" id="IPR012337">
    <property type="entry name" value="RNaseH-like_sf"/>
</dbReference>
<evidence type="ECO:0000313" key="5">
    <source>
        <dbReference type="Proteomes" id="UP000012065"/>
    </source>
</evidence>
<dbReference type="Proteomes" id="UP000012065">
    <property type="component" value="Unassembled WGS sequence"/>
</dbReference>
<dbReference type="InterPro" id="IPR000477">
    <property type="entry name" value="RT_dom"/>
</dbReference>
<dbReference type="GO" id="GO:0004523">
    <property type="term" value="F:RNA-DNA hybrid ribonuclease activity"/>
    <property type="evidence" value="ECO:0007669"/>
    <property type="project" value="InterPro"/>
</dbReference>
<feature type="domain" description="RNase H type-1" evidence="3">
    <location>
        <begin position="736"/>
        <end position="880"/>
    </location>
</feature>
<dbReference type="Pfam" id="PF00075">
    <property type="entry name" value="RNase_H"/>
    <property type="match status" value="1"/>
</dbReference>
<reference evidence="4 5" key="1">
    <citation type="journal article" date="2013" name="J. Biotechnol.">
        <title>Establishment and interpretation of the genome sequence of the phytopathogenic fungus Rhizoctonia solani AG1-IB isolate 7/3/14.</title>
        <authorList>
            <person name="Wibberg D.W."/>
            <person name="Jelonek L.J."/>
            <person name="Rupp O.R."/>
            <person name="Hennig M.H."/>
            <person name="Eikmeyer F.E."/>
            <person name="Goesmann A.G."/>
            <person name="Hartmann A.H."/>
            <person name="Borriss R.B."/>
            <person name="Grosch R.G."/>
            <person name="Puehler A.P."/>
            <person name="Schlueter A.S."/>
        </authorList>
    </citation>
    <scope>NUCLEOTIDE SEQUENCE [LARGE SCALE GENOMIC DNA]</scope>
    <source>
        <strain evidence="5">AG1-IB / isolate 7/3/14</strain>
    </source>
</reference>
<dbReference type="SUPFAM" id="SSF56672">
    <property type="entry name" value="DNA/RNA polymerases"/>
    <property type="match status" value="1"/>
</dbReference>
<dbReference type="GO" id="GO:0003676">
    <property type="term" value="F:nucleic acid binding"/>
    <property type="evidence" value="ECO:0007669"/>
    <property type="project" value="InterPro"/>
</dbReference>
<dbReference type="SUPFAM" id="SSF53098">
    <property type="entry name" value="Ribonuclease H-like"/>
    <property type="match status" value="1"/>
</dbReference>
<evidence type="ECO:0000256" key="1">
    <source>
        <dbReference type="SAM" id="MobiDB-lite"/>
    </source>
</evidence>
<sequence length="974" mass="108769">MADPPPSYVIDSELQEEWTDSFKRHLEGANLPLEPETAKELEEMANGILIAMSNATKDTMPLKKPGKRGKRSPWWNDECSRALKELKHPSDSRSREARRSTLRGAIRRARRSHADQVCQNATTGSVFRYTNWYKGKRRSPLPPIRYGGGLVTQPQQKAVAFTEKFFPKSSSAHVSLEPLGVPNIPRRKWHNIIKEEVEEALAESSNTSAPGAFGTNYRLLKWAFDANKDAILALYNGCLSSGYHPKNLRNAVIAVIPKPNRKDMSEPKSYRPISLLETLSKCLEKIITRRLIYEAGKHNLVPQSQFGGRDMSSCSDAGLCLTHDIHVQWAQGKHVSLLTMDVSGYFNNVDHEQLIYTMERLGYAAEICQWTRSYLLDRTAQPRIDDTLCSPINLPAVGIPQGSPLSPILSSIYSIPLLRAISDPQAHTYAYVDDFSILAFSESHASNIDILQDIAHNANETLRLLGLEFEIPKSDLIHFTNRKQTPSSSKLVIHSENGEHKIYPKTVVRWLGFYLDQKLNFKEHVRYMANKANAVLAGLRMLGDTVKGMSVKHARILYIACVRPILTYGSLLWFHGHNQKTMADPIQKSQNTGIRWLTGAFKTTPTGAIHHLASIPPILPYLRKLNVNAASKLRALPKLAEIARRLPRAWDTHDHSLPQPPDTKRHPRVEPSPITRLASLSHPLAEFRTPYLKPPWSLENPFADRLTLSLPPGGTLKEQRVKIAENANRLIDALAHEGTLVGFSDGSKNVLSGVRKVGVGYSIVWRNTEVAKFSGGIGPRADIFDAEMIGLALAARRAVRFAKARNIHKIHIFSDNQAAVRMINSLGSHPAQFASLIFRKEVHDFLRGNPNRSVVVQWIPGHSKIPGNERADSLANLGLLASPISLFNRSATWAKGRATQQVAKEWRRAWSQNIHSETVRKHIPRPPSLKLHPIFNSNILPRSVSSRLVHVMTGHGCAPSAKSAGSSSPRSRQT</sequence>
<keyword evidence="4" id="KW-0695">RNA-directed DNA polymerase</keyword>
<evidence type="ECO:0000259" key="3">
    <source>
        <dbReference type="PROSITE" id="PS50879"/>
    </source>
</evidence>
<comment type="caution">
    <text evidence="4">The sequence shown here is derived from an EMBL/GenBank/DDBJ whole genome shotgun (WGS) entry which is preliminary data.</text>
</comment>
<name>M5BXW6_THACB</name>
<dbReference type="CDD" id="cd09276">
    <property type="entry name" value="Rnase_HI_RT_non_LTR"/>
    <property type="match status" value="1"/>
</dbReference>
<dbReference type="HOGENOM" id="CLU_000680_23_0_1"/>
<dbReference type="CDD" id="cd01650">
    <property type="entry name" value="RT_nLTR_like"/>
    <property type="match status" value="1"/>
</dbReference>
<dbReference type="InterPro" id="IPR036397">
    <property type="entry name" value="RNaseH_sf"/>
</dbReference>
<dbReference type="GO" id="GO:0003964">
    <property type="term" value="F:RNA-directed DNA polymerase activity"/>
    <property type="evidence" value="ECO:0007669"/>
    <property type="project" value="UniProtKB-KW"/>
</dbReference>